<evidence type="ECO:0000313" key="3">
    <source>
        <dbReference type="Proteomes" id="UP001199106"/>
    </source>
</evidence>
<evidence type="ECO:0000256" key="1">
    <source>
        <dbReference type="SAM" id="MobiDB-lite"/>
    </source>
</evidence>
<protein>
    <submittedName>
        <fullName evidence="2">Uncharacterized protein</fullName>
    </submittedName>
</protein>
<dbReference type="Proteomes" id="UP001199106">
    <property type="component" value="Unassembled WGS sequence"/>
</dbReference>
<dbReference type="AlphaFoldDB" id="A0AAD4IH04"/>
<comment type="caution">
    <text evidence="2">The sequence shown here is derived from an EMBL/GenBank/DDBJ whole genome shotgun (WGS) entry which is preliminary data.</text>
</comment>
<feature type="compositionally biased region" description="Polar residues" evidence="1">
    <location>
        <begin position="53"/>
        <end position="71"/>
    </location>
</feature>
<proteinExistence type="predicted"/>
<organism evidence="2 3">
    <name type="scientific">Alternaria panax</name>
    <dbReference type="NCBI Taxonomy" id="48097"/>
    <lineage>
        <taxon>Eukaryota</taxon>
        <taxon>Fungi</taxon>
        <taxon>Dikarya</taxon>
        <taxon>Ascomycota</taxon>
        <taxon>Pezizomycotina</taxon>
        <taxon>Dothideomycetes</taxon>
        <taxon>Pleosporomycetidae</taxon>
        <taxon>Pleosporales</taxon>
        <taxon>Pleosporineae</taxon>
        <taxon>Pleosporaceae</taxon>
        <taxon>Alternaria</taxon>
        <taxon>Alternaria sect. Panax</taxon>
    </lineage>
</organism>
<accession>A0AAD4IH04</accession>
<gene>
    <name evidence="2" type="ORF">G6011_04702</name>
</gene>
<evidence type="ECO:0000313" key="2">
    <source>
        <dbReference type="EMBL" id="KAG9194667.1"/>
    </source>
</evidence>
<keyword evidence="3" id="KW-1185">Reference proteome</keyword>
<reference evidence="2" key="1">
    <citation type="submission" date="2021-07" db="EMBL/GenBank/DDBJ databases">
        <title>Genome Resource of American Ginseng Black Spot Pathogen Alternaria panax.</title>
        <authorList>
            <person name="Qiu C."/>
            <person name="Wang W."/>
            <person name="Liu Z."/>
        </authorList>
    </citation>
    <scope>NUCLEOTIDE SEQUENCE</scope>
    <source>
        <strain evidence="2">BNCC115425</strain>
    </source>
</reference>
<feature type="compositionally biased region" description="Low complexity" evidence="1">
    <location>
        <begin position="1"/>
        <end position="17"/>
    </location>
</feature>
<name>A0AAD4IH04_9PLEO</name>
<sequence length="174" mass="18846">MSELSRSSSVISSMTPSTTASPLRAMVASSQVQGLQQDGNAPAFRLVAPDPGQETTSAGSPVSMSPKSPCSSIPLPTFSDTGTLVEPISSSPSTLFTPADPEVDASSVEPNFCTYYFPRHLPRSRVPCLECYSQPQWQSRRECWMKAYREQHPGVTENIEILSGVTAVRERFSA</sequence>
<dbReference type="EMBL" id="JAANER010000002">
    <property type="protein sequence ID" value="KAG9194667.1"/>
    <property type="molecule type" value="Genomic_DNA"/>
</dbReference>
<feature type="region of interest" description="Disordered" evidence="1">
    <location>
        <begin position="1"/>
        <end position="76"/>
    </location>
</feature>
<feature type="compositionally biased region" description="Polar residues" evidence="1">
    <location>
        <begin position="28"/>
        <end position="39"/>
    </location>
</feature>